<dbReference type="Proteomes" id="UP001167831">
    <property type="component" value="Unassembled WGS sequence"/>
</dbReference>
<organism evidence="2 4">
    <name type="scientific">Leyella lascolaii</name>
    <dbReference type="NCBI Taxonomy" id="1776379"/>
    <lineage>
        <taxon>Bacteria</taxon>
        <taxon>Pseudomonadati</taxon>
        <taxon>Bacteroidota</taxon>
        <taxon>Bacteroidia</taxon>
        <taxon>Bacteroidales</taxon>
        <taxon>Prevotellaceae</taxon>
        <taxon>Leyella</taxon>
    </lineage>
</organism>
<name>A0AAW7JXD5_9BACT</name>
<keyword evidence="3" id="KW-1185">Reference proteome</keyword>
<gene>
    <name evidence="1" type="ORF">QVN81_12785</name>
    <name evidence="2" type="ORF">QVN84_12975</name>
</gene>
<accession>A0AAW7JXD5</accession>
<reference evidence="2" key="2">
    <citation type="submission" date="2023-08" db="EMBL/GenBank/DDBJ databases">
        <title>Identification and characterization of horizontal gene transfer across gut microbiota members of farm animals based on homology search.</title>
        <authorList>
            <person name="Schwarzerova J."/>
            <person name="Nykrynova M."/>
            <person name="Jureckova K."/>
            <person name="Cejkova D."/>
            <person name="Rychlik I."/>
        </authorList>
    </citation>
    <scope>NUCLEOTIDE SEQUENCE</scope>
    <source>
        <strain evidence="2">ET15</strain>
        <strain evidence="1">ET37</strain>
    </source>
</reference>
<comment type="caution">
    <text evidence="2">The sequence shown here is derived from an EMBL/GenBank/DDBJ whole genome shotgun (WGS) entry which is preliminary data.</text>
</comment>
<sequence length="90" mass="10689">MTSFEKLLAYMQDRLERDLAGRIHYRNLKNRGWEVDENSAKPPIFADEELVKRTEESFEVKIKEPIIVELYAELTPPRDPYSHLFPHENS</sequence>
<protein>
    <submittedName>
        <fullName evidence="2">Uncharacterized protein</fullName>
    </submittedName>
</protein>
<dbReference type="EMBL" id="JAUEIF010000020">
    <property type="protein sequence ID" value="MDN0026416.1"/>
    <property type="molecule type" value="Genomic_DNA"/>
</dbReference>
<dbReference type="Proteomes" id="UP001168478">
    <property type="component" value="Unassembled WGS sequence"/>
</dbReference>
<evidence type="ECO:0000313" key="3">
    <source>
        <dbReference type="Proteomes" id="UP001167831"/>
    </source>
</evidence>
<proteinExistence type="predicted"/>
<evidence type="ECO:0000313" key="1">
    <source>
        <dbReference type="EMBL" id="MDN0023877.1"/>
    </source>
</evidence>
<dbReference type="RefSeq" id="WP_289826289.1">
    <property type="nucleotide sequence ID" value="NZ_JAUEIE010000024.1"/>
</dbReference>
<reference evidence="2" key="1">
    <citation type="submission" date="2023-06" db="EMBL/GenBank/DDBJ databases">
        <authorList>
            <person name="Zeman M."/>
            <person name="Kubasova T."/>
            <person name="Jahodarova E."/>
            <person name="Nykrynova M."/>
            <person name="Rychlik I."/>
        </authorList>
    </citation>
    <scope>NUCLEOTIDE SEQUENCE</scope>
    <source>
        <strain evidence="2">ET15</strain>
        <strain evidence="1">ET37</strain>
    </source>
</reference>
<evidence type="ECO:0000313" key="2">
    <source>
        <dbReference type="EMBL" id="MDN0026416.1"/>
    </source>
</evidence>
<dbReference type="AlphaFoldDB" id="A0AAW7JXD5"/>
<dbReference type="EMBL" id="JAUEIE010000024">
    <property type="protein sequence ID" value="MDN0023877.1"/>
    <property type="molecule type" value="Genomic_DNA"/>
</dbReference>
<evidence type="ECO:0000313" key="4">
    <source>
        <dbReference type="Proteomes" id="UP001168478"/>
    </source>
</evidence>